<comment type="caution">
    <text evidence="2">The sequence shown here is derived from an EMBL/GenBank/DDBJ whole genome shotgun (WGS) entry which is preliminary data.</text>
</comment>
<feature type="transmembrane region" description="Helical" evidence="1">
    <location>
        <begin position="98"/>
        <end position="116"/>
    </location>
</feature>
<reference evidence="3" key="1">
    <citation type="journal article" date="2019" name="Int. J. Syst. Evol. Microbiol.">
        <title>The Global Catalogue of Microorganisms (GCM) 10K type strain sequencing project: providing services to taxonomists for standard genome sequencing and annotation.</title>
        <authorList>
            <consortium name="The Broad Institute Genomics Platform"/>
            <consortium name="The Broad Institute Genome Sequencing Center for Infectious Disease"/>
            <person name="Wu L."/>
            <person name="Ma J."/>
        </authorList>
    </citation>
    <scope>NUCLEOTIDE SEQUENCE [LARGE SCALE GENOMIC DNA]</scope>
    <source>
        <strain evidence="3">CCUG 59189</strain>
    </source>
</reference>
<accession>A0ABW3S0H0</accession>
<keyword evidence="1" id="KW-0472">Membrane</keyword>
<keyword evidence="1" id="KW-1133">Transmembrane helix</keyword>
<dbReference type="Proteomes" id="UP001597262">
    <property type="component" value="Unassembled WGS sequence"/>
</dbReference>
<gene>
    <name evidence="2" type="ORF">ACFQ3W_16945</name>
</gene>
<proteinExistence type="predicted"/>
<dbReference type="RefSeq" id="WP_379320426.1">
    <property type="nucleotide sequence ID" value="NZ_JBHTLM010000013.1"/>
</dbReference>
<evidence type="ECO:0000313" key="3">
    <source>
        <dbReference type="Proteomes" id="UP001597262"/>
    </source>
</evidence>
<dbReference type="EMBL" id="JBHTLM010000013">
    <property type="protein sequence ID" value="MFD1177978.1"/>
    <property type="molecule type" value="Genomic_DNA"/>
</dbReference>
<protein>
    <submittedName>
        <fullName evidence="2">DUF2975 domain-containing protein</fullName>
    </submittedName>
</protein>
<feature type="transmembrane region" description="Helical" evidence="1">
    <location>
        <begin position="7"/>
        <end position="28"/>
    </location>
</feature>
<feature type="transmembrane region" description="Helical" evidence="1">
    <location>
        <begin position="56"/>
        <end position="77"/>
    </location>
</feature>
<evidence type="ECO:0000256" key="1">
    <source>
        <dbReference type="SAM" id="Phobius"/>
    </source>
</evidence>
<keyword evidence="1" id="KW-0812">Transmembrane</keyword>
<dbReference type="Pfam" id="PF11188">
    <property type="entry name" value="DUF2975"/>
    <property type="match status" value="1"/>
</dbReference>
<keyword evidence="3" id="KW-1185">Reference proteome</keyword>
<dbReference type="InterPro" id="IPR021354">
    <property type="entry name" value="DUF2975"/>
</dbReference>
<feature type="transmembrane region" description="Helical" evidence="1">
    <location>
        <begin position="136"/>
        <end position="156"/>
    </location>
</feature>
<organism evidence="2 3">
    <name type="scientific">Paenibacillus puldeungensis</name>
    <dbReference type="NCBI Taxonomy" id="696536"/>
    <lineage>
        <taxon>Bacteria</taxon>
        <taxon>Bacillati</taxon>
        <taxon>Bacillota</taxon>
        <taxon>Bacilli</taxon>
        <taxon>Bacillales</taxon>
        <taxon>Paenibacillaceae</taxon>
        <taxon>Paenibacillus</taxon>
    </lineage>
</organism>
<evidence type="ECO:0000313" key="2">
    <source>
        <dbReference type="EMBL" id="MFD1177978.1"/>
    </source>
</evidence>
<sequence>MASITKLFCILLIVGLCIPVVVLIWIAFAPNTDFSALYGLSFYSSAGQLLNSTGELIAEMLTIFVSGVLLLCILFLTHRMFKSISQYIDPFSPENAKRLREIAFIIFIYSIAQPFLKTSFYDYFAPKITMQSSFNVAFIILALMFYFFSMVFDYGAELQRLSDETL</sequence>
<name>A0ABW3S0H0_9BACL</name>